<accession>A0A1H9K5V2</accession>
<gene>
    <name evidence="1" type="ORF">SAMN02982919_01452</name>
</gene>
<name>A0A1H9K5V2_9BURK</name>
<proteinExistence type="predicted"/>
<evidence type="ECO:0008006" key="3">
    <source>
        <dbReference type="Google" id="ProtNLM"/>
    </source>
</evidence>
<keyword evidence="2" id="KW-1185">Reference proteome</keyword>
<dbReference type="Pfam" id="PF11161">
    <property type="entry name" value="DUF2944"/>
    <property type="match status" value="1"/>
</dbReference>
<evidence type="ECO:0000313" key="2">
    <source>
        <dbReference type="Proteomes" id="UP000199766"/>
    </source>
</evidence>
<dbReference type="OrthoDB" id="7057642at2"/>
<dbReference type="STRING" id="180197.SAMN02982919_01452"/>
<evidence type="ECO:0000313" key="1">
    <source>
        <dbReference type="EMBL" id="SEQ94287.1"/>
    </source>
</evidence>
<dbReference type="AlphaFoldDB" id="A0A1H9K5V2"/>
<protein>
    <recommendedName>
        <fullName evidence="3">DUF2946 domain-containing protein</fullName>
    </recommendedName>
</protein>
<dbReference type="InterPro" id="IPR021332">
    <property type="entry name" value="DUF2944"/>
</dbReference>
<dbReference type="RefSeq" id="WP_091455123.1">
    <property type="nucleotide sequence ID" value="NZ_FOGD01000003.1"/>
</dbReference>
<sequence>MDDIVQQALVKWPHVPHCYGWLGLDARGRWFMRDDAAQALGPFVQSKGSLLQHEKLIEFIGRNYEADALGQWFFQNGPQRVYVELECTPWVWRLQPDLSVRSHTGRLAEPQACLLDEEGKVYLVTDLGLGLVHTQDVAALAEALEQWQWEPLPVQAAELAQHYGFVRSPVAPAGAAFFEGR</sequence>
<organism evidence="1 2">
    <name type="scientific">Giesbergeria anulus</name>
    <dbReference type="NCBI Taxonomy" id="180197"/>
    <lineage>
        <taxon>Bacteria</taxon>
        <taxon>Pseudomonadati</taxon>
        <taxon>Pseudomonadota</taxon>
        <taxon>Betaproteobacteria</taxon>
        <taxon>Burkholderiales</taxon>
        <taxon>Comamonadaceae</taxon>
        <taxon>Giesbergeria</taxon>
    </lineage>
</organism>
<reference evidence="1 2" key="1">
    <citation type="submission" date="2016-10" db="EMBL/GenBank/DDBJ databases">
        <authorList>
            <person name="de Groot N.N."/>
        </authorList>
    </citation>
    <scope>NUCLEOTIDE SEQUENCE [LARGE SCALE GENOMIC DNA]</scope>
    <source>
        <strain evidence="1 2">ATCC 35958</strain>
    </source>
</reference>
<dbReference type="EMBL" id="FOGD01000003">
    <property type="protein sequence ID" value="SEQ94287.1"/>
    <property type="molecule type" value="Genomic_DNA"/>
</dbReference>
<dbReference type="Proteomes" id="UP000199766">
    <property type="component" value="Unassembled WGS sequence"/>
</dbReference>